<keyword evidence="2" id="KW-1185">Reference proteome</keyword>
<proteinExistence type="predicted"/>
<dbReference type="AlphaFoldDB" id="A0A6A2Z567"/>
<protein>
    <submittedName>
        <fullName evidence="1">Uncharacterized protein</fullName>
    </submittedName>
</protein>
<comment type="caution">
    <text evidence="1">The sequence shown here is derived from an EMBL/GenBank/DDBJ whole genome shotgun (WGS) entry which is preliminary data.</text>
</comment>
<sequence length="74" mass="8046">MLHKLCYKPAAQGSYSVKSVQAADGCGRQCTASSLLFQLLPIRYVKWFTLNHSADPVMPDGMHGFLMDLAAGNS</sequence>
<evidence type="ECO:0000313" key="1">
    <source>
        <dbReference type="EMBL" id="KAE8686589.1"/>
    </source>
</evidence>
<name>A0A6A2Z567_HIBSY</name>
<gene>
    <name evidence="1" type="ORF">F3Y22_tig00111057pilonHSYRG00064</name>
</gene>
<accession>A0A6A2Z567</accession>
<organism evidence="1 2">
    <name type="scientific">Hibiscus syriacus</name>
    <name type="common">Rose of Sharon</name>
    <dbReference type="NCBI Taxonomy" id="106335"/>
    <lineage>
        <taxon>Eukaryota</taxon>
        <taxon>Viridiplantae</taxon>
        <taxon>Streptophyta</taxon>
        <taxon>Embryophyta</taxon>
        <taxon>Tracheophyta</taxon>
        <taxon>Spermatophyta</taxon>
        <taxon>Magnoliopsida</taxon>
        <taxon>eudicotyledons</taxon>
        <taxon>Gunneridae</taxon>
        <taxon>Pentapetalae</taxon>
        <taxon>rosids</taxon>
        <taxon>malvids</taxon>
        <taxon>Malvales</taxon>
        <taxon>Malvaceae</taxon>
        <taxon>Malvoideae</taxon>
        <taxon>Hibiscus</taxon>
    </lineage>
</organism>
<reference evidence="1" key="1">
    <citation type="submission" date="2019-09" db="EMBL/GenBank/DDBJ databases">
        <title>Draft genome information of white flower Hibiscus syriacus.</title>
        <authorList>
            <person name="Kim Y.-M."/>
        </authorList>
    </citation>
    <scope>NUCLEOTIDE SEQUENCE [LARGE SCALE GENOMIC DNA]</scope>
    <source>
        <strain evidence="1">YM2019G1</strain>
    </source>
</reference>
<evidence type="ECO:0000313" key="2">
    <source>
        <dbReference type="Proteomes" id="UP000436088"/>
    </source>
</evidence>
<dbReference type="Proteomes" id="UP000436088">
    <property type="component" value="Unassembled WGS sequence"/>
</dbReference>
<dbReference type="EMBL" id="VEPZ02001214">
    <property type="protein sequence ID" value="KAE8686589.1"/>
    <property type="molecule type" value="Genomic_DNA"/>
</dbReference>